<evidence type="ECO:0000256" key="1">
    <source>
        <dbReference type="ARBA" id="ARBA00007068"/>
    </source>
</evidence>
<evidence type="ECO:0000313" key="3">
    <source>
        <dbReference type="Proteomes" id="UP000700706"/>
    </source>
</evidence>
<dbReference type="Pfam" id="PF03576">
    <property type="entry name" value="Peptidase_S58"/>
    <property type="match status" value="1"/>
</dbReference>
<dbReference type="InterPro" id="IPR016117">
    <property type="entry name" value="ArgJ-like_dom_sf"/>
</dbReference>
<dbReference type="InterPro" id="IPR005321">
    <property type="entry name" value="Peptidase_S58_DmpA"/>
</dbReference>
<dbReference type="AlphaFoldDB" id="A0A952FGN2"/>
<reference evidence="2" key="1">
    <citation type="submission" date="2020-06" db="EMBL/GenBank/DDBJ databases">
        <title>Stable isotope informed genome-resolved metagenomics uncovers potential trophic interactions in rhizosphere soil.</title>
        <authorList>
            <person name="Starr E.P."/>
            <person name="Shi S."/>
            <person name="Blazewicz S.J."/>
            <person name="Koch B.J."/>
            <person name="Probst A.J."/>
            <person name="Hungate B.A."/>
            <person name="Pett-Ridge J."/>
            <person name="Firestone M.K."/>
            <person name="Banfield J.F."/>
        </authorList>
    </citation>
    <scope>NUCLEOTIDE SEQUENCE</scope>
    <source>
        <strain evidence="2">YM_69_17</strain>
    </source>
</reference>
<dbReference type="GO" id="GO:0004177">
    <property type="term" value="F:aminopeptidase activity"/>
    <property type="evidence" value="ECO:0007669"/>
    <property type="project" value="TreeGrafter"/>
</dbReference>
<dbReference type="CDD" id="cd02253">
    <property type="entry name" value="DmpA"/>
    <property type="match status" value="1"/>
</dbReference>
<dbReference type="EMBL" id="JAEKLZ010000117">
    <property type="protein sequence ID" value="MBW8724558.1"/>
    <property type="molecule type" value="Genomic_DNA"/>
</dbReference>
<dbReference type="Proteomes" id="UP000700706">
    <property type="component" value="Unassembled WGS sequence"/>
</dbReference>
<organism evidence="2 3">
    <name type="scientific">Inquilinus limosus</name>
    <dbReference type="NCBI Taxonomy" id="171674"/>
    <lineage>
        <taxon>Bacteria</taxon>
        <taxon>Pseudomonadati</taxon>
        <taxon>Pseudomonadota</taxon>
        <taxon>Alphaproteobacteria</taxon>
        <taxon>Rhodospirillales</taxon>
        <taxon>Rhodospirillaceae</taxon>
        <taxon>Inquilinus</taxon>
    </lineage>
</organism>
<dbReference type="SUPFAM" id="SSF56266">
    <property type="entry name" value="DmpA/ArgJ-like"/>
    <property type="match status" value="1"/>
</dbReference>
<dbReference type="Gene3D" id="3.60.70.12">
    <property type="entry name" value="L-amino peptidase D-ALA esterase/amidase"/>
    <property type="match status" value="1"/>
</dbReference>
<comment type="caution">
    <text evidence="2">The sequence shown here is derived from an EMBL/GenBank/DDBJ whole genome shotgun (WGS) entry which is preliminary data.</text>
</comment>
<sequence>MARARLRDLGLSIGTLPPGPKNGITDVPGVLVGQVTLVEETPHIIRTGITAIVPQDGEIWRRNLFAAGHVLNGNSEVTGLTWINEFGLLCGPLSLTGTFSIGAVHEGMVEAEMTLATGADFKMPVVSETYDGWLSESEHFVLRPHHALEALRRATADPVAEGCAGGGTGTNAHEFKAGTGTASRIVAQGGDSWTVGILVQTNYGDRDRLLLDGVPVGREIPVTDVPSCFARQRRVEGSILVVVATDAPLFPHQLKRLAQRAGLGLARCGGLGWPGSGDVFIAFSTGNDLGQATDAGRTLPFDNLRMLPDFALQPLMAAVVEATEEAIWNSLCAAETTYGRDGRVSHALPIERLPEIMRRYGRT</sequence>
<accession>A0A952FGN2</accession>
<dbReference type="PANTHER" id="PTHR36512">
    <property type="entry name" value="D-AMINOPEPTIDASE"/>
    <property type="match status" value="1"/>
</dbReference>
<proteinExistence type="inferred from homology"/>
<name>A0A952FGN2_9PROT</name>
<gene>
    <name evidence="2" type="ORF">JF625_05305</name>
</gene>
<evidence type="ECO:0000313" key="2">
    <source>
        <dbReference type="EMBL" id="MBW8724558.1"/>
    </source>
</evidence>
<dbReference type="PANTHER" id="PTHR36512:SF3">
    <property type="entry name" value="BLR5678 PROTEIN"/>
    <property type="match status" value="1"/>
</dbReference>
<comment type="similarity">
    <text evidence="1">Belongs to the peptidase S58 family.</text>
</comment>
<protein>
    <submittedName>
        <fullName evidence="2">P1 family peptidase</fullName>
    </submittedName>
</protein>